<dbReference type="Pfam" id="PF12412">
    <property type="entry name" value="DUF3667"/>
    <property type="match status" value="1"/>
</dbReference>
<keyword evidence="1" id="KW-0812">Transmembrane</keyword>
<keyword evidence="1" id="KW-0472">Membrane</keyword>
<dbReference type="RefSeq" id="WP_115868648.1">
    <property type="nucleotide sequence ID" value="NZ_QREG01000012.1"/>
</dbReference>
<evidence type="ECO:0000256" key="1">
    <source>
        <dbReference type="SAM" id="Phobius"/>
    </source>
</evidence>
<gene>
    <name evidence="2" type="ORF">C7460_112105</name>
</gene>
<proteinExistence type="predicted"/>
<feature type="transmembrane region" description="Helical" evidence="1">
    <location>
        <begin position="250"/>
        <end position="266"/>
    </location>
</feature>
<dbReference type="InterPro" id="IPR022134">
    <property type="entry name" value="DUF3667"/>
</dbReference>
<evidence type="ECO:0000313" key="2">
    <source>
        <dbReference type="EMBL" id="RED97495.1"/>
    </source>
</evidence>
<accession>A0A3D9L169</accession>
<protein>
    <submittedName>
        <fullName evidence="2">Uncharacterized protein DUF3667</fullName>
    </submittedName>
</protein>
<keyword evidence="1" id="KW-1133">Transmembrane helix</keyword>
<comment type="caution">
    <text evidence="2">The sequence shown here is derived from an EMBL/GenBank/DDBJ whole genome shotgun (WGS) entry which is preliminary data.</text>
</comment>
<reference evidence="2 3" key="1">
    <citation type="submission" date="2018-07" db="EMBL/GenBank/DDBJ databases">
        <title>Genomic Encyclopedia of Type Strains, Phase IV (KMG-IV): sequencing the most valuable type-strain genomes for metagenomic binning, comparative biology and taxonomic classification.</title>
        <authorList>
            <person name="Goeker M."/>
        </authorList>
    </citation>
    <scope>NUCLEOTIDE SEQUENCE [LARGE SCALE GENOMIC DNA]</scope>
    <source>
        <strain evidence="2 3">DSM 4134</strain>
    </source>
</reference>
<dbReference type="AlphaFoldDB" id="A0A3D9L169"/>
<feature type="transmembrane region" description="Helical" evidence="1">
    <location>
        <begin position="87"/>
        <end position="105"/>
    </location>
</feature>
<dbReference type="OrthoDB" id="7446256at2"/>
<dbReference type="Proteomes" id="UP000256779">
    <property type="component" value="Unassembled WGS sequence"/>
</dbReference>
<feature type="transmembrane region" description="Helical" evidence="1">
    <location>
        <begin position="307"/>
        <end position="331"/>
    </location>
</feature>
<dbReference type="EMBL" id="QREG01000012">
    <property type="protein sequence ID" value="RED97495.1"/>
    <property type="molecule type" value="Genomic_DNA"/>
</dbReference>
<sequence length="332" mass="38453">MKRRKNKTDSCLNCGRPLDISFDYCPACGQENNDRQISFRELLGDFFANYFSFDSRFGRSIYPFFLKPGTLTSEFMAGKRVHYANPIRLYLVLSLVHFFFLNLSTRERDPGIFQSKNTTTSVLPKPIEDNPDILTLDEIKGDTLLKDSLGGGPSWPINQRDWQVIREMTKDKNEYTVAEIEDAVHNAENTYITRKIVRQIIKLMKADLASVNQYLLKNIPIMMFFLLPVFALLLKLLFRKRLYINHLVHSLHLHSFAFVILTIMWISEIIDMAIQEEYILGTVMVYLLISLKNTYQLKWKTAIGKSILIAFGYSICLTIGLAMEILISLLFY</sequence>
<name>A0A3D9L169_MARFU</name>
<feature type="transmembrane region" description="Helical" evidence="1">
    <location>
        <begin position="219"/>
        <end position="238"/>
    </location>
</feature>
<feature type="transmembrane region" description="Helical" evidence="1">
    <location>
        <begin position="278"/>
        <end position="295"/>
    </location>
</feature>
<organism evidence="2 3">
    <name type="scientific">Marinoscillum furvescens DSM 4134</name>
    <dbReference type="NCBI Taxonomy" id="1122208"/>
    <lineage>
        <taxon>Bacteria</taxon>
        <taxon>Pseudomonadati</taxon>
        <taxon>Bacteroidota</taxon>
        <taxon>Cytophagia</taxon>
        <taxon>Cytophagales</taxon>
        <taxon>Reichenbachiellaceae</taxon>
        <taxon>Marinoscillum</taxon>
    </lineage>
</organism>
<keyword evidence="3" id="KW-1185">Reference proteome</keyword>
<evidence type="ECO:0000313" key="3">
    <source>
        <dbReference type="Proteomes" id="UP000256779"/>
    </source>
</evidence>